<dbReference type="EMBL" id="CACRTL010000022">
    <property type="protein sequence ID" value="VYT89886.1"/>
    <property type="molecule type" value="Genomic_DNA"/>
</dbReference>
<dbReference type="RefSeq" id="WP_227141512.1">
    <property type="nucleotide sequence ID" value="NZ_CACRTL010000022.1"/>
</dbReference>
<gene>
    <name evidence="1" type="ORF">CRLFYP8_02455</name>
</gene>
<name>A0A6N3AJI4_9FIRM</name>
<dbReference type="AlphaFoldDB" id="A0A6N3AJI4"/>
<organism evidence="1">
    <name type="scientific">Thomasclavelia ramosa</name>
    <dbReference type="NCBI Taxonomy" id="1547"/>
    <lineage>
        <taxon>Bacteria</taxon>
        <taxon>Bacillati</taxon>
        <taxon>Bacillota</taxon>
        <taxon>Erysipelotrichia</taxon>
        <taxon>Erysipelotrichales</taxon>
        <taxon>Coprobacillaceae</taxon>
        <taxon>Thomasclavelia</taxon>
    </lineage>
</organism>
<sequence>MCSFYKQRIKNAYNLKEDYRVFNDVKENEYNEEEYLTDVLKEKIIM</sequence>
<proteinExistence type="predicted"/>
<reference evidence="1" key="1">
    <citation type="submission" date="2019-11" db="EMBL/GenBank/DDBJ databases">
        <authorList>
            <person name="Feng L."/>
        </authorList>
    </citation>
    <scope>NUCLEOTIDE SEQUENCE</scope>
    <source>
        <strain evidence="1">CramosumLFYP8</strain>
    </source>
</reference>
<evidence type="ECO:0000313" key="1">
    <source>
        <dbReference type="EMBL" id="VYT89886.1"/>
    </source>
</evidence>
<protein>
    <submittedName>
        <fullName evidence="1">Uncharacterized protein</fullName>
    </submittedName>
</protein>
<accession>A0A6N3AJI4</accession>